<protein>
    <submittedName>
        <fullName evidence="1">Uncharacterized protein</fullName>
    </submittedName>
</protein>
<dbReference type="EMBL" id="CM039171">
    <property type="protein sequence ID" value="KAH9792846.1"/>
    <property type="molecule type" value="Genomic_DNA"/>
</dbReference>
<sequence>MEVSGALVQHIERGNGICSSSSSLGCAVLGDIWISEALKPYGDLAVPDVVCNEKSRCAGSFQSATLGFSDKQVNSKVDSITDDPKFKKHFRKKKKNNKKRTYSSKKISCKIVSMAGESKYDVIDAKSTSSSIMEDILNPAINCEKGLEKNTPLVNSTSLCEIHVKLCSEDLNIQNCNSRTCCKVPDENKQGCDVCNSSHAIRERNGFKSHNLPSELDAVNKTRNHQHIMTGKENSQSVWRKKQRNVRETQTSEGNKLQRNYLQGDASMLQKNLFVEHNSFFGKGLLPTPTIESSRHIGVANAGNKKTKTDVRIHQKVLVESSRWVADQRLNRRLDRHRTYSSQHGFTHGASCLHSYSDFSCHGRPTRVCSQPYGGVKIPGMSYVSARSFHASTKSESCLKFEQFNENQFIKDVTSRMNSKKWVAVGTKGSSISEKTGSAGICHVSNGDLPLLHEVEKDGRLGGNVIDHRASAMLSKFKSTHLIGSNSLNIVETEAPNSDSQRTTTEVHVKSAEIRMKYVQNLKDVQQLIVGLMVTDPLNAAYKMQLVSEGFELETGCPLVEFERFLHSAAPAIASLYQHGKCSLCLGDQLSDSSLCKPQIPNTSLFLFGTAVQLFGYSYLSNSCGTNEERSNSDMYIRNSSTALEGKNILAPELKFGSFEESVNSYKAFCPEGHSQCFTPSPDCSSNCELLFEFFETEKPWLRRPLHNKILDLFDAEASCLQVFGDISQLKSLKLNDLHPASWFSVAWYPIYQIPEGKFGAAFLTYHSLGHMVMRDVPTDTLNKKTHCVVSPVVGLLSYKAQSCGTALHKLYTCRQKAGLISKYLKNPLSKTLHFLTVLKFFGNSSEY</sequence>
<evidence type="ECO:0000313" key="2">
    <source>
        <dbReference type="Proteomes" id="UP000829398"/>
    </source>
</evidence>
<name>A0ACB8N513_CITSI</name>
<evidence type="ECO:0000313" key="1">
    <source>
        <dbReference type="EMBL" id="KAH9792846.1"/>
    </source>
</evidence>
<proteinExistence type="predicted"/>
<comment type="caution">
    <text evidence="1">The sequence shown here is derived from an EMBL/GenBank/DDBJ whole genome shotgun (WGS) entry which is preliminary data.</text>
</comment>
<gene>
    <name evidence="1" type="ORF">KPL71_004310</name>
</gene>
<reference evidence="2" key="1">
    <citation type="journal article" date="2023" name="Hortic. Res.">
        <title>A chromosome-level phased genome enabling allele-level studies in sweet orange: a case study on citrus Huanglongbing tolerance.</title>
        <authorList>
            <person name="Wu B."/>
            <person name="Yu Q."/>
            <person name="Deng Z."/>
            <person name="Duan Y."/>
            <person name="Luo F."/>
            <person name="Gmitter F. Jr."/>
        </authorList>
    </citation>
    <scope>NUCLEOTIDE SEQUENCE [LARGE SCALE GENOMIC DNA]</scope>
    <source>
        <strain evidence="2">cv. Valencia</strain>
    </source>
</reference>
<accession>A0ACB8N513</accession>
<dbReference type="Proteomes" id="UP000829398">
    <property type="component" value="Chromosome 2"/>
</dbReference>
<organism evidence="1 2">
    <name type="scientific">Citrus sinensis</name>
    <name type="common">Sweet orange</name>
    <name type="synonym">Citrus aurantium var. sinensis</name>
    <dbReference type="NCBI Taxonomy" id="2711"/>
    <lineage>
        <taxon>Eukaryota</taxon>
        <taxon>Viridiplantae</taxon>
        <taxon>Streptophyta</taxon>
        <taxon>Embryophyta</taxon>
        <taxon>Tracheophyta</taxon>
        <taxon>Spermatophyta</taxon>
        <taxon>Magnoliopsida</taxon>
        <taxon>eudicotyledons</taxon>
        <taxon>Gunneridae</taxon>
        <taxon>Pentapetalae</taxon>
        <taxon>rosids</taxon>
        <taxon>malvids</taxon>
        <taxon>Sapindales</taxon>
        <taxon>Rutaceae</taxon>
        <taxon>Aurantioideae</taxon>
        <taxon>Citrus</taxon>
    </lineage>
</organism>
<keyword evidence="2" id="KW-1185">Reference proteome</keyword>